<dbReference type="EMBL" id="CABQ01000313">
    <property type="protein sequence ID" value="CBI09075.1"/>
    <property type="molecule type" value="Genomic_DNA"/>
</dbReference>
<evidence type="ECO:0000313" key="1">
    <source>
        <dbReference type="EMBL" id="CBI09075.1"/>
    </source>
</evidence>
<organism evidence="1">
    <name type="scientific">mine drainage metagenome</name>
    <dbReference type="NCBI Taxonomy" id="410659"/>
    <lineage>
        <taxon>unclassified sequences</taxon>
        <taxon>metagenomes</taxon>
        <taxon>ecological metagenomes</taxon>
    </lineage>
</organism>
<reference evidence="1" key="1">
    <citation type="submission" date="2009-10" db="EMBL/GenBank/DDBJ databases">
        <title>Diversity of trophic interactions inside an arsenic-rich microbial ecosystem.</title>
        <authorList>
            <person name="Bertin P.N."/>
            <person name="Heinrich-Salmeron A."/>
            <person name="Pelletier E."/>
            <person name="Goulhen-Chollet F."/>
            <person name="Arsene-Ploetze F."/>
            <person name="Gallien S."/>
            <person name="Calteau A."/>
            <person name="Vallenet D."/>
            <person name="Casiot C."/>
            <person name="Chane-Woon-Ming B."/>
            <person name="Giloteaux L."/>
            <person name="Barakat M."/>
            <person name="Bonnefoy V."/>
            <person name="Bruneel O."/>
            <person name="Chandler M."/>
            <person name="Cleiss J."/>
            <person name="Duran R."/>
            <person name="Elbaz-Poulichet F."/>
            <person name="Fonknechten N."/>
            <person name="Lauga B."/>
            <person name="Mornico D."/>
            <person name="Ortet P."/>
            <person name="Schaeffer C."/>
            <person name="Siguier P."/>
            <person name="Alexander Thil Smith A."/>
            <person name="Van Dorsselaer A."/>
            <person name="Weissenbach J."/>
            <person name="Medigue C."/>
            <person name="Le Paslier D."/>
        </authorList>
    </citation>
    <scope>NUCLEOTIDE SEQUENCE</scope>
</reference>
<name>E6QPA4_9ZZZZ</name>
<gene>
    <name evidence="1" type="ORF">CARN6_2622</name>
</gene>
<proteinExistence type="predicted"/>
<sequence length="137" mass="15700">MMMRRRREPTVGPTRAERALATLAAHDLTHDVGSRQECRSCRVAYRDLRSDLMRSRIAHADAYAIEQNVLVHAVAHLRVRRWWQPGSEDATDVTVRYETAYLEELSGATEIVELSVADLETITFPRVRLPVLLEEET</sequence>
<comment type="caution">
    <text evidence="1">The sequence shown here is derived from an EMBL/GenBank/DDBJ whole genome shotgun (WGS) entry which is preliminary data.</text>
</comment>
<protein>
    <submittedName>
        <fullName evidence="1">Uncharacterized protein</fullName>
    </submittedName>
</protein>
<dbReference type="AlphaFoldDB" id="E6QPA4"/>
<accession>E6QPA4</accession>